<gene>
    <name evidence="3" type="ORF">FALBO_17198</name>
</gene>
<feature type="region of interest" description="Disordered" evidence="1">
    <location>
        <begin position="1"/>
        <end position="57"/>
    </location>
</feature>
<feature type="region of interest" description="Disordered" evidence="1">
    <location>
        <begin position="231"/>
        <end position="278"/>
    </location>
</feature>
<evidence type="ECO:0000313" key="3">
    <source>
        <dbReference type="EMBL" id="KAF4445306.1"/>
    </source>
</evidence>
<evidence type="ECO:0000313" key="4">
    <source>
        <dbReference type="Proteomes" id="UP000554235"/>
    </source>
</evidence>
<dbReference type="EMBL" id="JAADYS010003659">
    <property type="protein sequence ID" value="KAF4445306.1"/>
    <property type="molecule type" value="Genomic_DNA"/>
</dbReference>
<keyword evidence="4" id="KW-1185">Reference proteome</keyword>
<proteinExistence type="predicted"/>
<accession>A0A8H4NUW5</accession>
<dbReference type="Proteomes" id="UP000554235">
    <property type="component" value="Unassembled WGS sequence"/>
</dbReference>
<feature type="non-terminal residue" evidence="3">
    <location>
        <position position="278"/>
    </location>
</feature>
<dbReference type="OrthoDB" id="4225201at2759"/>
<keyword evidence="2" id="KW-1133">Transmembrane helix</keyword>
<reference evidence="3 4" key="1">
    <citation type="submission" date="2020-01" db="EMBL/GenBank/DDBJ databases">
        <title>Identification and distribution of gene clusters putatively required for synthesis of sphingolipid metabolism inhibitors in phylogenetically diverse species of the filamentous fungus Fusarium.</title>
        <authorList>
            <person name="Kim H.-S."/>
            <person name="Busman M."/>
            <person name="Brown D.W."/>
            <person name="Divon H."/>
            <person name="Uhlig S."/>
            <person name="Proctor R.H."/>
        </authorList>
    </citation>
    <scope>NUCLEOTIDE SEQUENCE [LARGE SCALE GENOMIC DNA]</scope>
    <source>
        <strain evidence="3 4">NRRL 20459</strain>
    </source>
</reference>
<comment type="caution">
    <text evidence="3">The sequence shown here is derived from an EMBL/GenBank/DDBJ whole genome shotgun (WGS) entry which is preliminary data.</text>
</comment>
<feature type="transmembrane region" description="Helical" evidence="2">
    <location>
        <begin position="61"/>
        <end position="83"/>
    </location>
</feature>
<keyword evidence="2" id="KW-0472">Membrane</keyword>
<feature type="compositionally biased region" description="Basic and acidic residues" evidence="1">
    <location>
        <begin position="27"/>
        <end position="37"/>
    </location>
</feature>
<feature type="compositionally biased region" description="Basic and acidic residues" evidence="1">
    <location>
        <begin position="7"/>
        <end position="17"/>
    </location>
</feature>
<dbReference type="AlphaFoldDB" id="A0A8H4NUW5"/>
<evidence type="ECO:0000256" key="2">
    <source>
        <dbReference type="SAM" id="Phobius"/>
    </source>
</evidence>
<name>A0A8H4NUW5_9HYPO</name>
<feature type="compositionally biased region" description="Polar residues" evidence="1">
    <location>
        <begin position="255"/>
        <end position="268"/>
    </location>
</feature>
<organism evidence="3 4">
    <name type="scientific">Fusarium albosuccineum</name>
    <dbReference type="NCBI Taxonomy" id="1237068"/>
    <lineage>
        <taxon>Eukaryota</taxon>
        <taxon>Fungi</taxon>
        <taxon>Dikarya</taxon>
        <taxon>Ascomycota</taxon>
        <taxon>Pezizomycotina</taxon>
        <taxon>Sordariomycetes</taxon>
        <taxon>Hypocreomycetidae</taxon>
        <taxon>Hypocreales</taxon>
        <taxon>Nectriaceae</taxon>
        <taxon>Fusarium</taxon>
        <taxon>Fusarium decemcellulare species complex</taxon>
    </lineage>
</organism>
<keyword evidence="2" id="KW-0812">Transmembrane</keyword>
<protein>
    <submittedName>
        <fullName evidence="3">Uncharacterized protein</fullName>
    </submittedName>
</protein>
<feature type="non-terminal residue" evidence="3">
    <location>
        <position position="1"/>
    </location>
</feature>
<sequence length="278" mass="30613">DGPPPHRPLDDDPEHERPKHPKHHGKEHPMASEHEDQPPSGRKHGHHGHYPPPPPPPHHPIVVVLGIATIALAIFSAIGIAFIHRRVARLSPESRRAIRRALRQERRDRKGSRSDSAFKAAINAFFARWTGVDEDEEKRAMLAEGRRRRTSSGSSVTMEQEIAQFRQAAYMVEGLVNAEEGRNGPHHAHTHSHSYSYSGPHTYAAGPPIPTRPPMVPHHSAAAYAGYVDTSENLPSYDDEQHDSSVVSDGCRYTPGSSDYAPSNSASNADDVLGDSKN</sequence>
<evidence type="ECO:0000256" key="1">
    <source>
        <dbReference type="SAM" id="MobiDB-lite"/>
    </source>
</evidence>